<feature type="compositionally biased region" description="Acidic residues" evidence="2">
    <location>
        <begin position="576"/>
        <end position="587"/>
    </location>
</feature>
<protein>
    <recommendedName>
        <fullName evidence="4">G5 domain-containing protein</fullName>
    </recommendedName>
</protein>
<dbReference type="InterPro" id="IPR007391">
    <property type="entry name" value="Vancomycin_resist_VanW"/>
</dbReference>
<gene>
    <name evidence="5" type="ORF">Firmicute1046_0790</name>
</gene>
<dbReference type="Pfam" id="PF12229">
    <property type="entry name" value="PG_binding_4"/>
    <property type="match status" value="1"/>
</dbReference>
<evidence type="ECO:0000256" key="3">
    <source>
        <dbReference type="SAM" id="Phobius"/>
    </source>
</evidence>
<dbReference type="InterPro" id="IPR052913">
    <property type="entry name" value="Glycopeptide_resist_protein"/>
</dbReference>
<dbReference type="EMBL" id="MN577573">
    <property type="protein sequence ID" value="QGT51003.1"/>
    <property type="molecule type" value="Genomic_DNA"/>
</dbReference>
<keyword evidence="3" id="KW-0472">Membrane</keyword>
<dbReference type="PROSITE" id="PS51109">
    <property type="entry name" value="G5"/>
    <property type="match status" value="1"/>
</dbReference>
<dbReference type="PANTHER" id="PTHR35788:SF1">
    <property type="entry name" value="EXPORTED PROTEIN"/>
    <property type="match status" value="1"/>
</dbReference>
<keyword evidence="1" id="KW-0732">Signal</keyword>
<accession>A0A650EMX7</accession>
<feature type="domain" description="G5" evidence="4">
    <location>
        <begin position="447"/>
        <end position="529"/>
    </location>
</feature>
<dbReference type="PANTHER" id="PTHR35788">
    <property type="entry name" value="EXPORTED PROTEIN-RELATED"/>
    <property type="match status" value="1"/>
</dbReference>
<dbReference type="Gene3D" id="2.20.230.10">
    <property type="entry name" value="Resuscitation-promoting factor rpfb"/>
    <property type="match status" value="1"/>
</dbReference>
<dbReference type="Pfam" id="PF07501">
    <property type="entry name" value="G5"/>
    <property type="match status" value="1"/>
</dbReference>
<feature type="transmembrane region" description="Helical" evidence="3">
    <location>
        <begin position="21"/>
        <end position="44"/>
    </location>
</feature>
<evidence type="ECO:0000256" key="1">
    <source>
        <dbReference type="ARBA" id="ARBA00022729"/>
    </source>
</evidence>
<dbReference type="AlphaFoldDB" id="A0A650EMX7"/>
<organism evidence="5">
    <name type="scientific">uncultured Bacillota bacterium</name>
    <dbReference type="NCBI Taxonomy" id="344338"/>
    <lineage>
        <taxon>Bacteria</taxon>
        <taxon>Bacillati</taxon>
        <taxon>Bacillota</taxon>
        <taxon>environmental samples</taxon>
    </lineage>
</organism>
<dbReference type="SMART" id="SM01208">
    <property type="entry name" value="G5"/>
    <property type="match status" value="1"/>
</dbReference>
<proteinExistence type="predicted"/>
<dbReference type="InterPro" id="IPR022029">
    <property type="entry name" value="YoaR-like_PG-bd"/>
</dbReference>
<dbReference type="Pfam" id="PF04294">
    <property type="entry name" value="VanW"/>
    <property type="match status" value="1"/>
</dbReference>
<reference evidence="5" key="1">
    <citation type="journal article" date="2020" name="J. ISSAAS">
        <title>Lactobacilli and other gastrointestinal microbiota of Peromyscus leucopus, reservoir host for agents of Lyme disease and other zoonoses in North America.</title>
        <authorList>
            <person name="Milovic A."/>
            <person name="Bassam K."/>
            <person name="Shao H."/>
            <person name="Chatzistamou I."/>
            <person name="Tufts D.M."/>
            <person name="Diuk-Wasser M."/>
            <person name="Barbour A.G."/>
        </authorList>
    </citation>
    <scope>NUCLEOTIDE SEQUENCE</scope>
    <source>
        <strain evidence="5">LL40</strain>
    </source>
</reference>
<evidence type="ECO:0000313" key="5">
    <source>
        <dbReference type="EMBL" id="QGT51003.1"/>
    </source>
</evidence>
<feature type="region of interest" description="Disordered" evidence="2">
    <location>
        <begin position="523"/>
        <end position="587"/>
    </location>
</feature>
<sequence length="587" mass="63108">MDTEMVTENSSKSKWRLTKSGKAFLCFAIVLAVILGTLSVYAAYVNAYDKIYPGVVVSEIALGGKTREEAGALLSERYSGAVAQNTLQVTCEGESVTLNLTELGAEIDVDSTVENAYQAGRAGGLLQKANAFLNGSFHKTEMDAVTLLDEAALIEQINALAAPFETPKTDYTYELKGNTLTVRKGSGGVEVDRRDAIARIKHEIDVLRFDSVALHPEPVEPEPLDVDSFYQELTADAVDAKYTRVNGEVVIDGGKPQVIIEKSKVKELVESGEESASVQVEVVQPNVTKEQLEAMMFRDTLGSFSTKYSASNAARSANVALAASRINEVILLPGETFSYDKTVKPRTKANGYKDAPVYVGNKVESGVGGGICQTSSTLYSAVLYSNLEIVSRTSHSLPVGYVPAGQDATIAEGYIDFVFRNNTDYPIKISAGAGNGTVSCSILGTKVKDFKVQIVNQNHSFTQPTVKREFDASLPKGTKKVTQKGAGGYSTSSTRIVTENGVEVKRETLTGSRYNSKDTIEVVNPEDKNTPSEQLSIYDPKANQVQAPAEPLETPNAVTTPEQSAPPTEPAAPPQEQDEIPTVDVAE</sequence>
<keyword evidence="3" id="KW-1133">Transmembrane helix</keyword>
<dbReference type="InterPro" id="IPR011098">
    <property type="entry name" value="G5_dom"/>
</dbReference>
<name>A0A650EMX7_9FIRM</name>
<keyword evidence="3" id="KW-0812">Transmembrane</keyword>
<evidence type="ECO:0000259" key="4">
    <source>
        <dbReference type="PROSITE" id="PS51109"/>
    </source>
</evidence>
<evidence type="ECO:0000256" key="2">
    <source>
        <dbReference type="SAM" id="MobiDB-lite"/>
    </source>
</evidence>